<dbReference type="GO" id="GO:0020037">
    <property type="term" value="F:heme binding"/>
    <property type="evidence" value="ECO:0007669"/>
    <property type="project" value="InterPro"/>
</dbReference>
<evidence type="ECO:0000256" key="3">
    <source>
        <dbReference type="ARBA" id="ARBA00022475"/>
    </source>
</evidence>
<feature type="transmembrane region" description="Helical" evidence="10">
    <location>
        <begin position="20"/>
        <end position="43"/>
    </location>
</feature>
<feature type="transmembrane region" description="Helical" evidence="10">
    <location>
        <begin position="106"/>
        <end position="128"/>
    </location>
</feature>
<dbReference type="PANTHER" id="PTHR43653">
    <property type="entry name" value="CYTOCHROME C ASSEMBLY PROTEIN-RELATED"/>
    <property type="match status" value="1"/>
</dbReference>
<dbReference type="PANTHER" id="PTHR43653:SF1">
    <property type="entry name" value="CYTOCHROME C-TYPE BIOGENESIS PROTEIN CCMF"/>
    <property type="match status" value="1"/>
</dbReference>
<feature type="transmembrane region" description="Helical" evidence="10">
    <location>
        <begin position="296"/>
        <end position="317"/>
    </location>
</feature>
<feature type="transmembrane region" description="Helical" evidence="10">
    <location>
        <begin position="264"/>
        <end position="284"/>
    </location>
</feature>
<gene>
    <name evidence="13" type="ORF">METZ01_LOCUS61382</name>
</gene>
<evidence type="ECO:0000256" key="2">
    <source>
        <dbReference type="ARBA" id="ARBA00009186"/>
    </source>
</evidence>
<evidence type="ECO:0000256" key="9">
    <source>
        <dbReference type="ARBA" id="ARBA00037230"/>
    </source>
</evidence>
<keyword evidence="4" id="KW-0997">Cell inner membrane</keyword>
<keyword evidence="7 10" id="KW-1133">Transmembrane helix</keyword>
<keyword evidence="6" id="KW-0201">Cytochrome c-type biogenesis</keyword>
<evidence type="ECO:0000259" key="12">
    <source>
        <dbReference type="Pfam" id="PF16327"/>
    </source>
</evidence>
<keyword evidence="5 10" id="KW-0812">Transmembrane</keyword>
<feature type="transmembrane region" description="Helical" evidence="10">
    <location>
        <begin position="436"/>
        <end position="453"/>
    </location>
</feature>
<dbReference type="InterPro" id="IPR003567">
    <property type="entry name" value="Cyt_c_biogenesis"/>
</dbReference>
<evidence type="ECO:0008006" key="14">
    <source>
        <dbReference type="Google" id="ProtNLM"/>
    </source>
</evidence>
<feature type="domain" description="Cytochrome c assembly protein" evidence="11">
    <location>
        <begin position="75"/>
        <end position="282"/>
    </location>
</feature>
<dbReference type="PRINTS" id="PR01411">
    <property type="entry name" value="CCMFBIOGNSIS"/>
</dbReference>
<feature type="transmembrane region" description="Helical" evidence="10">
    <location>
        <begin position="412"/>
        <end position="430"/>
    </location>
</feature>
<evidence type="ECO:0000256" key="6">
    <source>
        <dbReference type="ARBA" id="ARBA00022748"/>
    </source>
</evidence>
<dbReference type="EMBL" id="UINC01003699">
    <property type="protein sequence ID" value="SVA08528.1"/>
    <property type="molecule type" value="Genomic_DNA"/>
</dbReference>
<dbReference type="PRINTS" id="PR01410">
    <property type="entry name" value="CCBIOGENESIS"/>
</dbReference>
<protein>
    <recommendedName>
        <fullName evidence="14">Cytochrome c assembly protein domain-containing protein</fullName>
    </recommendedName>
</protein>
<feature type="domain" description="Cytochrome c-type biogenesis protein CcmF C-terminal" evidence="12">
    <location>
        <begin position="301"/>
        <end position="634"/>
    </location>
</feature>
<feature type="transmembrane region" description="Helical" evidence="10">
    <location>
        <begin position="614"/>
        <end position="634"/>
    </location>
</feature>
<dbReference type="InterPro" id="IPR032523">
    <property type="entry name" value="CcmF_C"/>
</dbReference>
<feature type="transmembrane region" description="Helical" evidence="10">
    <location>
        <begin position="194"/>
        <end position="216"/>
    </location>
</feature>
<sequence length="640" mass="72636">MAAICISLFSLFLNNNEYRFFIAGSRAAVVVSVLSILATFLLLNELLVSNFDVNYVAHYTSLETPLLYKITGLWAGQSGSLLFWLFILSIYTLIVIFQYRNSFTNLLPWVIIVLVIVQAFFLILVNFVENPFAPTIADFQVTNGNGLNPLLQNLTMAIHPPMLYLGYVGFTIPFAFAIAALITKDTGSVWIRSIRRWTLIAWLFQSAGVILGGWWAYHELGWGGYWAWDPVENASFMPWLTGTAFLHSIIIQEKKGMLKTWNMILILTTFILCIFGTFLTRSGIMSSVHSFAVSDLGPVFLGFIILILVFCITLILIRLPVLKANKKIESFTSRESGFLFNNMVFGLICFSVFWGTIFPVLSEAVNGEKITVGAPFFNQVSTPLGLILLFLTGVGPLLVWRRTSKKALIRNFSVPIFSGIIVFIICFSLGIRNTTIISFPLIGFVTAAIIIEFQRGVKSRVTRFNESFINALLTLISKNRSRYGGYIVHLGIVFMFIGFSGNAFDSETEFAIKRGESKEFDGYNFELVSITPEERPNHIAWIANLNVWNLNRQLITTVFPEKRIYFHRHPNPDKRQPHSELDIYSTFNKDIYTIFSGVDMEKEIAYLKVMINPLVWWVWFGGYVLIFGTLIALWNPKEKN</sequence>
<keyword evidence="3" id="KW-1003">Cell membrane</keyword>
<feature type="transmembrane region" description="Helical" evidence="10">
    <location>
        <begin position="81"/>
        <end position="99"/>
    </location>
</feature>
<dbReference type="Pfam" id="PF01578">
    <property type="entry name" value="Cytochrom_C_asm"/>
    <property type="match status" value="1"/>
</dbReference>
<dbReference type="GO" id="GO:0015232">
    <property type="term" value="F:heme transmembrane transporter activity"/>
    <property type="evidence" value="ECO:0007669"/>
    <property type="project" value="InterPro"/>
</dbReference>
<evidence type="ECO:0000256" key="5">
    <source>
        <dbReference type="ARBA" id="ARBA00022692"/>
    </source>
</evidence>
<feature type="transmembrane region" description="Helical" evidence="10">
    <location>
        <begin position="483"/>
        <end position="504"/>
    </location>
</feature>
<evidence type="ECO:0000256" key="7">
    <source>
        <dbReference type="ARBA" id="ARBA00022989"/>
    </source>
</evidence>
<accession>A0A381SYY3</accession>
<dbReference type="InterPro" id="IPR003568">
    <property type="entry name" value="Cyt_c_biogenesis_CcmF"/>
</dbReference>
<feature type="transmembrane region" description="Helical" evidence="10">
    <location>
        <begin position="162"/>
        <end position="182"/>
    </location>
</feature>
<evidence type="ECO:0000313" key="13">
    <source>
        <dbReference type="EMBL" id="SVA08528.1"/>
    </source>
</evidence>
<feature type="transmembrane region" description="Helical" evidence="10">
    <location>
        <begin position="381"/>
        <end position="400"/>
    </location>
</feature>
<evidence type="ECO:0000256" key="10">
    <source>
        <dbReference type="SAM" id="Phobius"/>
    </source>
</evidence>
<evidence type="ECO:0000256" key="8">
    <source>
        <dbReference type="ARBA" id="ARBA00023136"/>
    </source>
</evidence>
<evidence type="ECO:0000256" key="4">
    <source>
        <dbReference type="ARBA" id="ARBA00022519"/>
    </source>
</evidence>
<comment type="function">
    <text evidence="9">Required for the biogenesis of c-type cytochromes. Possible subunit of a heme lyase.</text>
</comment>
<dbReference type="GO" id="GO:0005886">
    <property type="term" value="C:plasma membrane"/>
    <property type="evidence" value="ECO:0007669"/>
    <property type="project" value="UniProtKB-SubCell"/>
</dbReference>
<dbReference type="InterPro" id="IPR002541">
    <property type="entry name" value="Cyt_c_assembly"/>
</dbReference>
<dbReference type="Pfam" id="PF16327">
    <property type="entry name" value="CcmF_C"/>
    <property type="match status" value="1"/>
</dbReference>
<evidence type="ECO:0000256" key="1">
    <source>
        <dbReference type="ARBA" id="ARBA00004429"/>
    </source>
</evidence>
<comment type="subcellular location">
    <subcellularLocation>
        <location evidence="1">Cell inner membrane</location>
        <topology evidence="1">Multi-pass membrane protein</topology>
    </subcellularLocation>
</comment>
<dbReference type="AlphaFoldDB" id="A0A381SYY3"/>
<feature type="transmembrane region" description="Helical" evidence="10">
    <location>
        <begin position="338"/>
        <end position="361"/>
    </location>
</feature>
<evidence type="ECO:0000259" key="11">
    <source>
        <dbReference type="Pfam" id="PF01578"/>
    </source>
</evidence>
<name>A0A381SYY3_9ZZZZ</name>
<keyword evidence="8 10" id="KW-0472">Membrane</keyword>
<proteinExistence type="inferred from homology"/>
<dbReference type="GO" id="GO:0017004">
    <property type="term" value="P:cytochrome complex assembly"/>
    <property type="evidence" value="ECO:0007669"/>
    <property type="project" value="UniProtKB-KW"/>
</dbReference>
<reference evidence="13" key="1">
    <citation type="submission" date="2018-05" db="EMBL/GenBank/DDBJ databases">
        <authorList>
            <person name="Lanie J.A."/>
            <person name="Ng W.-L."/>
            <person name="Kazmierczak K.M."/>
            <person name="Andrzejewski T.M."/>
            <person name="Davidsen T.M."/>
            <person name="Wayne K.J."/>
            <person name="Tettelin H."/>
            <person name="Glass J.I."/>
            <person name="Rusch D."/>
            <person name="Podicherti R."/>
            <person name="Tsui H.-C.T."/>
            <person name="Winkler M.E."/>
        </authorList>
    </citation>
    <scope>NUCLEOTIDE SEQUENCE</scope>
</reference>
<organism evidence="13">
    <name type="scientific">marine metagenome</name>
    <dbReference type="NCBI Taxonomy" id="408172"/>
    <lineage>
        <taxon>unclassified sequences</taxon>
        <taxon>metagenomes</taxon>
        <taxon>ecological metagenomes</taxon>
    </lineage>
</organism>
<feature type="transmembrane region" description="Helical" evidence="10">
    <location>
        <begin position="236"/>
        <end position="252"/>
    </location>
</feature>
<comment type="similarity">
    <text evidence="2">Belongs to the CcmF/CycK/Ccl1/NrfE/CcsA family.</text>
</comment>